<accession>K0RGX5</accession>
<proteinExistence type="predicted"/>
<evidence type="ECO:0000313" key="2">
    <source>
        <dbReference type="Proteomes" id="UP000266841"/>
    </source>
</evidence>
<dbReference type="EMBL" id="AGNL01039667">
    <property type="protein sequence ID" value="EJK52505.1"/>
    <property type="molecule type" value="Genomic_DNA"/>
</dbReference>
<protein>
    <submittedName>
        <fullName evidence="1">Uncharacterized protein</fullName>
    </submittedName>
</protein>
<gene>
    <name evidence="1" type="ORF">THAOC_28205</name>
</gene>
<sequence length="60" mass="6604">VVCALRITHRGPERKGPMMDEGTLSVFKNGRRLGVMKEGLVFLEGPALLSLAFDANKFDN</sequence>
<name>K0RGX5_THAOC</name>
<feature type="non-terminal residue" evidence="1">
    <location>
        <position position="1"/>
    </location>
</feature>
<evidence type="ECO:0000313" key="1">
    <source>
        <dbReference type="EMBL" id="EJK52505.1"/>
    </source>
</evidence>
<dbReference type="AlphaFoldDB" id="K0RGX5"/>
<comment type="caution">
    <text evidence="1">The sequence shown here is derived from an EMBL/GenBank/DDBJ whole genome shotgun (WGS) entry which is preliminary data.</text>
</comment>
<organism evidence="1 2">
    <name type="scientific">Thalassiosira oceanica</name>
    <name type="common">Marine diatom</name>
    <dbReference type="NCBI Taxonomy" id="159749"/>
    <lineage>
        <taxon>Eukaryota</taxon>
        <taxon>Sar</taxon>
        <taxon>Stramenopiles</taxon>
        <taxon>Ochrophyta</taxon>
        <taxon>Bacillariophyta</taxon>
        <taxon>Coscinodiscophyceae</taxon>
        <taxon>Thalassiosirophycidae</taxon>
        <taxon>Thalassiosirales</taxon>
        <taxon>Thalassiosiraceae</taxon>
        <taxon>Thalassiosira</taxon>
    </lineage>
</organism>
<dbReference type="Proteomes" id="UP000266841">
    <property type="component" value="Unassembled WGS sequence"/>
</dbReference>
<keyword evidence="2" id="KW-1185">Reference proteome</keyword>
<reference evidence="1 2" key="1">
    <citation type="journal article" date="2012" name="Genome Biol.">
        <title>Genome and low-iron response of an oceanic diatom adapted to chronic iron limitation.</title>
        <authorList>
            <person name="Lommer M."/>
            <person name="Specht M."/>
            <person name="Roy A.S."/>
            <person name="Kraemer L."/>
            <person name="Andreson R."/>
            <person name="Gutowska M.A."/>
            <person name="Wolf J."/>
            <person name="Bergner S.V."/>
            <person name="Schilhabel M.B."/>
            <person name="Klostermeier U.C."/>
            <person name="Beiko R.G."/>
            <person name="Rosenstiel P."/>
            <person name="Hippler M."/>
            <person name="Laroche J."/>
        </authorList>
    </citation>
    <scope>NUCLEOTIDE SEQUENCE [LARGE SCALE GENOMIC DNA]</scope>
    <source>
        <strain evidence="1 2">CCMP1005</strain>
    </source>
</reference>